<dbReference type="EMBL" id="ATJV01000070">
    <property type="protein sequence ID" value="EPZ14796.1"/>
    <property type="molecule type" value="Genomic_DNA"/>
</dbReference>
<reference evidence="2 3" key="1">
    <citation type="submission" date="2013-06" db="EMBL/GenBank/DDBJ databases">
        <title>Draft genome sequence of Thauera terpenica.</title>
        <authorList>
            <person name="Liu B."/>
            <person name="Frostegard A.H."/>
            <person name="Shapleigh J.P."/>
        </authorList>
    </citation>
    <scope>NUCLEOTIDE SEQUENCE [LARGE SCALE GENOMIC DNA]</scope>
    <source>
        <strain evidence="2 3">58Eu</strain>
    </source>
</reference>
<dbReference type="RefSeq" id="WP_021250138.1">
    <property type="nucleotide sequence ID" value="NZ_ATJV01000070.1"/>
</dbReference>
<comment type="caution">
    <text evidence="2">The sequence shown here is derived from an EMBL/GenBank/DDBJ whole genome shotgun (WGS) entry which is preliminary data.</text>
</comment>
<dbReference type="PATRIC" id="fig|1348657.5.peg.2735"/>
<evidence type="ECO:0008006" key="4">
    <source>
        <dbReference type="Google" id="ProtNLM"/>
    </source>
</evidence>
<dbReference type="Pfam" id="PF06055">
    <property type="entry name" value="ExoD"/>
    <property type="match status" value="1"/>
</dbReference>
<dbReference type="InterPro" id="IPR010331">
    <property type="entry name" value="ExoD"/>
</dbReference>
<dbReference type="AlphaFoldDB" id="S9ZJK1"/>
<gene>
    <name evidence="2" type="ORF">M622_04900</name>
</gene>
<keyword evidence="1" id="KW-0812">Transmembrane</keyword>
<feature type="transmembrane region" description="Helical" evidence="1">
    <location>
        <begin position="167"/>
        <end position="191"/>
    </location>
</feature>
<evidence type="ECO:0000313" key="2">
    <source>
        <dbReference type="EMBL" id="EPZ14796.1"/>
    </source>
</evidence>
<feature type="transmembrane region" description="Helical" evidence="1">
    <location>
        <begin position="90"/>
        <end position="109"/>
    </location>
</feature>
<dbReference type="Proteomes" id="UP000015455">
    <property type="component" value="Unassembled WGS sequence"/>
</dbReference>
<dbReference type="PIRSF" id="PIRSF033239">
    <property type="entry name" value="ExoD"/>
    <property type="match status" value="1"/>
</dbReference>
<accession>S9ZJK1</accession>
<keyword evidence="1" id="KW-0472">Membrane</keyword>
<name>S9ZJK1_9RHOO</name>
<dbReference type="OrthoDB" id="21339at2"/>
<dbReference type="eggNOG" id="COG3932">
    <property type="taxonomic scope" value="Bacteria"/>
</dbReference>
<dbReference type="PANTHER" id="PTHR41795">
    <property type="entry name" value="EXOPOLYSACCHARIDE SYNTHESIS PROTEIN"/>
    <property type="match status" value="1"/>
</dbReference>
<keyword evidence="1" id="KW-1133">Transmembrane helix</keyword>
<protein>
    <recommendedName>
        <fullName evidence="4">Exopolysaccharide biosynthesis protein ExoD</fullName>
    </recommendedName>
</protein>
<dbReference type="PANTHER" id="PTHR41795:SF1">
    <property type="entry name" value="EXOPOLYSACCHARIDE SYNTHESIS PROTEIN"/>
    <property type="match status" value="1"/>
</dbReference>
<keyword evidence="3" id="KW-1185">Reference proteome</keyword>
<feature type="transmembrane region" description="Helical" evidence="1">
    <location>
        <begin position="48"/>
        <end position="69"/>
    </location>
</feature>
<feature type="transmembrane region" description="Helical" evidence="1">
    <location>
        <begin position="129"/>
        <end position="160"/>
    </location>
</feature>
<evidence type="ECO:0000256" key="1">
    <source>
        <dbReference type="SAM" id="Phobius"/>
    </source>
</evidence>
<dbReference type="STRING" id="1348657.M622_04900"/>
<organism evidence="2 3">
    <name type="scientific">Thauera terpenica 58Eu</name>
    <dbReference type="NCBI Taxonomy" id="1348657"/>
    <lineage>
        <taxon>Bacteria</taxon>
        <taxon>Pseudomonadati</taxon>
        <taxon>Pseudomonadota</taxon>
        <taxon>Betaproteobacteria</taxon>
        <taxon>Rhodocyclales</taxon>
        <taxon>Zoogloeaceae</taxon>
        <taxon>Thauera</taxon>
    </lineage>
</organism>
<sequence length="201" mass="21235">MTAPIVQRLRETAAALSEERVSMQTLAHAHGTAAHGTLLLLMAGPCLLPVPGVGTVLGFGMAALAAAMWKGHTSVCLPRRVAELELSRHWAQRVLGILASAYAMAGRFAKARLSHLASTGRRSWTAAAIGLMAFIVILPIPLGNLLPALAMMLIGLGLVFRDGVVAVLGMITAVLAFFVTAGLVLMAWVYGSEWILRWASS</sequence>
<evidence type="ECO:0000313" key="3">
    <source>
        <dbReference type="Proteomes" id="UP000015455"/>
    </source>
</evidence>
<proteinExistence type="predicted"/>